<comment type="caution">
    <text evidence="15">The sequence shown here is derived from an EMBL/GenBank/DDBJ whole genome shotgun (WGS) entry which is preliminary data.</text>
</comment>
<evidence type="ECO:0000256" key="12">
    <source>
        <dbReference type="ARBA" id="ARBA00040080"/>
    </source>
</evidence>
<comment type="function">
    <text evidence="1">Involved in the high-affinity zinc uptake transport system.</text>
</comment>
<proteinExistence type="inferred from homology"/>
<protein>
    <recommendedName>
        <fullName evidence="12">High-affinity zinc uptake system membrane protein ZnuB</fullName>
    </recommendedName>
</protein>
<evidence type="ECO:0000256" key="5">
    <source>
        <dbReference type="ARBA" id="ARBA00022475"/>
    </source>
</evidence>
<gene>
    <name evidence="15" type="ORF">PFY00_11905</name>
</gene>
<organism evidence="15 16">
    <name type="scientific">Thalassococcus lentus</name>
    <dbReference type="NCBI Taxonomy" id="1210524"/>
    <lineage>
        <taxon>Bacteria</taxon>
        <taxon>Pseudomonadati</taxon>
        <taxon>Pseudomonadota</taxon>
        <taxon>Alphaproteobacteria</taxon>
        <taxon>Rhodobacterales</taxon>
        <taxon>Roseobacteraceae</taxon>
        <taxon>Thalassococcus</taxon>
    </lineage>
</organism>
<keyword evidence="10" id="KW-0406">Ion transport</keyword>
<dbReference type="PANTHER" id="PTHR30477:SF23">
    <property type="entry name" value="HIGH-AFFINITY ZINC UPTAKE SYSTEM MEMBRANE PROTEIN ZNUB"/>
    <property type="match status" value="1"/>
</dbReference>
<reference evidence="15 16" key="1">
    <citation type="submission" date="2023-01" db="EMBL/GenBank/DDBJ databases">
        <title>Thalassococcus onchidii sp. nov., isolated from a marine invertebrate from the South China Sea.</title>
        <authorList>
            <person name="Xu S."/>
            <person name="Liu Z."/>
            <person name="Xu Y."/>
        </authorList>
    </citation>
    <scope>NUCLEOTIDE SEQUENCE [LARGE SCALE GENOMIC DNA]</scope>
    <source>
        <strain evidence="15 16">KCTC 32084</strain>
    </source>
</reference>
<evidence type="ECO:0000256" key="10">
    <source>
        <dbReference type="ARBA" id="ARBA00023065"/>
    </source>
</evidence>
<evidence type="ECO:0000313" key="16">
    <source>
        <dbReference type="Proteomes" id="UP001210720"/>
    </source>
</evidence>
<keyword evidence="11 14" id="KW-0472">Membrane</keyword>
<dbReference type="Proteomes" id="UP001210720">
    <property type="component" value="Unassembled WGS sequence"/>
</dbReference>
<accession>A0ABT4XTY9</accession>
<dbReference type="Gene3D" id="1.10.3470.10">
    <property type="entry name" value="ABC transporter involved in vitamin B12 uptake, BtuC"/>
    <property type="match status" value="1"/>
</dbReference>
<sequence length="265" mass="26787">MLDDFLVRAVLGAVGVALAAAPLGGFIVWRRMAYFSDATAHAAILGVALAFAFSASVFAGTLVVSLAMALLVARLTGRGHGSDMILGVASHSALAIGLVAVSFVPGVRLDLGSFLFGDILAVTRGDLALIWGGGAAVAALIAWRWQALLTSTVSPDLAYASGIDPEREKQVLMLAMALVVAVALKIVGALLIGSLLIIPAAAARPFSGTPEQMVAGTAVLGVLSALGGLWGAWVFDTPAGPSIVCAAAALFAISRVSEALRGARA</sequence>
<evidence type="ECO:0000256" key="6">
    <source>
        <dbReference type="ARBA" id="ARBA00022692"/>
    </source>
</evidence>
<dbReference type="InterPro" id="IPR037294">
    <property type="entry name" value="ABC_BtuC-like"/>
</dbReference>
<feature type="transmembrane region" description="Helical" evidence="14">
    <location>
        <begin position="41"/>
        <end position="72"/>
    </location>
</feature>
<feature type="transmembrane region" description="Helical" evidence="14">
    <location>
        <begin position="84"/>
        <end position="107"/>
    </location>
</feature>
<keyword evidence="8" id="KW-0864">Zinc transport</keyword>
<dbReference type="InterPro" id="IPR001626">
    <property type="entry name" value="ABC_TroCD"/>
</dbReference>
<evidence type="ECO:0000256" key="4">
    <source>
        <dbReference type="ARBA" id="ARBA00022448"/>
    </source>
</evidence>
<keyword evidence="6 13" id="KW-0812">Transmembrane</keyword>
<feature type="transmembrane region" description="Helical" evidence="14">
    <location>
        <begin position="127"/>
        <end position="145"/>
    </location>
</feature>
<dbReference type="EMBL" id="JAQIOY010000003">
    <property type="protein sequence ID" value="MDA7425434.1"/>
    <property type="molecule type" value="Genomic_DNA"/>
</dbReference>
<dbReference type="SUPFAM" id="SSF81345">
    <property type="entry name" value="ABC transporter involved in vitamin B12 uptake, BtuC"/>
    <property type="match status" value="1"/>
</dbReference>
<keyword evidence="9 14" id="KW-1133">Transmembrane helix</keyword>
<comment type="subcellular location">
    <subcellularLocation>
        <location evidence="2 13">Cell membrane</location>
        <topology evidence="2 13">Multi-pass membrane protein</topology>
    </subcellularLocation>
</comment>
<feature type="transmembrane region" description="Helical" evidence="14">
    <location>
        <begin position="171"/>
        <end position="201"/>
    </location>
</feature>
<evidence type="ECO:0000256" key="7">
    <source>
        <dbReference type="ARBA" id="ARBA00022833"/>
    </source>
</evidence>
<dbReference type="PANTHER" id="PTHR30477">
    <property type="entry name" value="ABC-TRANSPORTER METAL-BINDING PROTEIN"/>
    <property type="match status" value="1"/>
</dbReference>
<name>A0ABT4XTY9_9RHOB</name>
<keyword evidence="7" id="KW-0862">Zinc</keyword>
<evidence type="ECO:0000256" key="3">
    <source>
        <dbReference type="ARBA" id="ARBA00008034"/>
    </source>
</evidence>
<comment type="similarity">
    <text evidence="3 13">Belongs to the ABC-3 integral membrane protein family.</text>
</comment>
<dbReference type="Pfam" id="PF00950">
    <property type="entry name" value="ABC-3"/>
    <property type="match status" value="1"/>
</dbReference>
<evidence type="ECO:0000256" key="11">
    <source>
        <dbReference type="ARBA" id="ARBA00023136"/>
    </source>
</evidence>
<evidence type="ECO:0000256" key="8">
    <source>
        <dbReference type="ARBA" id="ARBA00022906"/>
    </source>
</evidence>
<evidence type="ECO:0000256" key="1">
    <source>
        <dbReference type="ARBA" id="ARBA00002313"/>
    </source>
</evidence>
<evidence type="ECO:0000256" key="2">
    <source>
        <dbReference type="ARBA" id="ARBA00004651"/>
    </source>
</evidence>
<evidence type="ECO:0000256" key="9">
    <source>
        <dbReference type="ARBA" id="ARBA00022989"/>
    </source>
</evidence>
<evidence type="ECO:0000256" key="13">
    <source>
        <dbReference type="RuleBase" id="RU003943"/>
    </source>
</evidence>
<keyword evidence="4 13" id="KW-0813">Transport</keyword>
<evidence type="ECO:0000256" key="14">
    <source>
        <dbReference type="SAM" id="Phobius"/>
    </source>
</evidence>
<feature type="transmembrane region" description="Helical" evidence="14">
    <location>
        <begin position="6"/>
        <end position="29"/>
    </location>
</feature>
<keyword evidence="5" id="KW-1003">Cell membrane</keyword>
<evidence type="ECO:0000313" key="15">
    <source>
        <dbReference type="EMBL" id="MDA7425434.1"/>
    </source>
</evidence>
<feature type="transmembrane region" description="Helical" evidence="14">
    <location>
        <begin position="213"/>
        <end position="233"/>
    </location>
</feature>
<dbReference type="RefSeq" id="WP_271432773.1">
    <property type="nucleotide sequence ID" value="NZ_JAQIOY010000003.1"/>
</dbReference>
<keyword evidence="16" id="KW-1185">Reference proteome</keyword>